<organism evidence="3 4">
    <name type="scientific">Oxalobacter aliiformigenes</name>
    <dbReference type="NCBI Taxonomy" id="2946593"/>
    <lineage>
        <taxon>Bacteria</taxon>
        <taxon>Pseudomonadati</taxon>
        <taxon>Pseudomonadota</taxon>
        <taxon>Betaproteobacteria</taxon>
        <taxon>Burkholderiales</taxon>
        <taxon>Oxalobacteraceae</taxon>
        <taxon>Oxalobacter</taxon>
    </lineage>
</organism>
<name>A0ABY7JK02_9BURK</name>
<evidence type="ECO:0000313" key="3">
    <source>
        <dbReference type="EMBL" id="WAV97929.1"/>
    </source>
</evidence>
<dbReference type="RefSeq" id="WP_269265518.1">
    <property type="nucleotide sequence ID" value="NZ_CP098248.1"/>
</dbReference>
<sequence>MTRLPDRNLLEGTKQPDTTTGEFRLAMGNLQQFIADLLGTDSAEKQTARNIFGVQEKYRAEASGTSDELAATFDQTITRPIHGMHVQLRAGAPNTSATPTFRADETGAIPIVKGNGLPLLPGDIAGNGHWLELKYDAKLEKWVLENPACGISVDTLMEPKLAGKADKTELEEKLATKLDTTEKTPVGSVIAVAGNITPDGYLHCNGAEILTAVYPELFAVIGYTYGGDGATVFRLPDYRNNLLSGSDTAGTHVSAGLPNITGTIVSGANSYATSYQTGTFYNIDEGSFGHYQAGSNNYYRAGFDASRSNPIYGASDTVRPPSITVRYCIKY</sequence>
<feature type="domain" description="Phage tail collar" evidence="2">
    <location>
        <begin position="187"/>
        <end position="241"/>
    </location>
</feature>
<evidence type="ECO:0000259" key="2">
    <source>
        <dbReference type="Pfam" id="PF07484"/>
    </source>
</evidence>
<evidence type="ECO:0000313" key="4">
    <source>
        <dbReference type="Proteomes" id="UP001164794"/>
    </source>
</evidence>
<reference evidence="3" key="1">
    <citation type="journal article" date="2022" name="Front. Microbiol.">
        <title>New perspectives on an old grouping: The genomic and phenotypic variability of Oxalobacter formigenes and the implications for calcium oxalate stone prevention.</title>
        <authorList>
            <person name="Chmiel J.A."/>
            <person name="Carr C."/>
            <person name="Stuivenberg G.A."/>
            <person name="Venema R."/>
            <person name="Chanyi R.M."/>
            <person name="Al K.F."/>
            <person name="Giguere D."/>
            <person name="Say H."/>
            <person name="Akouris P.P."/>
            <person name="Dominguez Romero S.A."/>
            <person name="Kwong A."/>
            <person name="Tai V."/>
            <person name="Koval S.F."/>
            <person name="Razvi H."/>
            <person name="Bjazevic J."/>
            <person name="Burton J.P."/>
        </authorList>
    </citation>
    <scope>NUCLEOTIDE SEQUENCE</scope>
    <source>
        <strain evidence="3">HOxNP-1</strain>
    </source>
</reference>
<accession>A0ABY7JK02</accession>
<dbReference type="EMBL" id="CP098248">
    <property type="protein sequence ID" value="WAV97929.1"/>
    <property type="molecule type" value="Genomic_DNA"/>
</dbReference>
<evidence type="ECO:0000256" key="1">
    <source>
        <dbReference type="SAM" id="MobiDB-lite"/>
    </source>
</evidence>
<feature type="region of interest" description="Disordered" evidence="1">
    <location>
        <begin position="1"/>
        <end position="20"/>
    </location>
</feature>
<dbReference type="InterPro" id="IPR037053">
    <property type="entry name" value="Phage_tail_collar_dom_sf"/>
</dbReference>
<proteinExistence type="predicted"/>
<dbReference type="InterPro" id="IPR011083">
    <property type="entry name" value="Phage_tail_collar_dom"/>
</dbReference>
<dbReference type="Pfam" id="PF07484">
    <property type="entry name" value="Collar"/>
    <property type="match status" value="1"/>
</dbReference>
<dbReference type="Gene3D" id="3.90.1340.10">
    <property type="entry name" value="Phage tail collar domain"/>
    <property type="match status" value="1"/>
</dbReference>
<protein>
    <submittedName>
        <fullName evidence="3">Phage tail protein</fullName>
    </submittedName>
</protein>
<gene>
    <name evidence="3" type="ORF">NB645_04165</name>
</gene>
<dbReference type="Proteomes" id="UP001164794">
    <property type="component" value="Chromosome"/>
</dbReference>
<keyword evidence="4" id="KW-1185">Reference proteome</keyword>
<dbReference type="SUPFAM" id="SSF88874">
    <property type="entry name" value="Receptor-binding domain of short tail fibre protein gp12"/>
    <property type="match status" value="1"/>
</dbReference>